<proteinExistence type="predicted"/>
<organism evidence="1 2">
    <name type="scientific">Microbulbifer rhizosphaerae</name>
    <dbReference type="NCBI Taxonomy" id="1562603"/>
    <lineage>
        <taxon>Bacteria</taxon>
        <taxon>Pseudomonadati</taxon>
        <taxon>Pseudomonadota</taxon>
        <taxon>Gammaproteobacteria</taxon>
        <taxon>Cellvibrionales</taxon>
        <taxon>Microbulbiferaceae</taxon>
        <taxon>Microbulbifer</taxon>
    </lineage>
</organism>
<evidence type="ECO:0000313" key="1">
    <source>
        <dbReference type="EMBL" id="MBB3062904.1"/>
    </source>
</evidence>
<dbReference type="EMBL" id="JACHWZ010000021">
    <property type="protein sequence ID" value="MBB3062904.1"/>
    <property type="molecule type" value="Genomic_DNA"/>
</dbReference>
<keyword evidence="2" id="KW-1185">Reference proteome</keyword>
<comment type="caution">
    <text evidence="1">The sequence shown here is derived from an EMBL/GenBank/DDBJ whole genome shotgun (WGS) entry which is preliminary data.</text>
</comment>
<reference evidence="1 2" key="1">
    <citation type="submission" date="2020-08" db="EMBL/GenBank/DDBJ databases">
        <title>Genomic Encyclopedia of Type Strains, Phase III (KMG-III): the genomes of soil and plant-associated and newly described type strains.</title>
        <authorList>
            <person name="Whitman W."/>
        </authorList>
    </citation>
    <scope>NUCLEOTIDE SEQUENCE [LARGE SCALE GENOMIC DNA]</scope>
    <source>
        <strain evidence="1 2">CECT 8799</strain>
    </source>
</reference>
<name>A0A7W4WET5_9GAMM</name>
<dbReference type="SUPFAM" id="SSF56281">
    <property type="entry name" value="Metallo-hydrolase/oxidoreductase"/>
    <property type="match status" value="1"/>
</dbReference>
<protein>
    <submittedName>
        <fullName evidence="1">Uncharacterized protein</fullName>
    </submittedName>
</protein>
<dbReference type="InterPro" id="IPR036866">
    <property type="entry name" value="RibonucZ/Hydroxyglut_hydro"/>
</dbReference>
<dbReference type="RefSeq" id="WP_183462609.1">
    <property type="nucleotide sequence ID" value="NZ_JACHWZ010000021.1"/>
</dbReference>
<sequence length="244" mass="27748">MRIAYPPAQPHGKIRRLLPEFFCLPGTTKLAPATVVKRNMGIVRCGDDLILVNPVRLRPAVEEKLLDLGNIRHAVRLGYYHGCDDLYYRDKFNLTFWRQPNSTFYPAPAADCWLQEGGDCPVPGGYFFEFSRGRFPEAALWVPGDGGLLLTCDALQYWENWCGCSWCGKHLLRLSGFRRGMQVAPIWRMRMTPEGKDLAHWLLTDFQRLLRLPFAHLLSAHGDFCPDTAHEQAARAIAKSFPGE</sequence>
<accession>A0A7W4WET5</accession>
<evidence type="ECO:0000313" key="2">
    <source>
        <dbReference type="Proteomes" id="UP000535937"/>
    </source>
</evidence>
<gene>
    <name evidence="1" type="ORF">FHS09_003754</name>
</gene>
<dbReference type="AlphaFoldDB" id="A0A7W4WET5"/>
<dbReference type="Proteomes" id="UP000535937">
    <property type="component" value="Unassembled WGS sequence"/>
</dbReference>